<name>A0ABD1Y3A8_9MARC</name>
<organism evidence="3 4">
    <name type="scientific">Riccia fluitans</name>
    <dbReference type="NCBI Taxonomy" id="41844"/>
    <lineage>
        <taxon>Eukaryota</taxon>
        <taxon>Viridiplantae</taxon>
        <taxon>Streptophyta</taxon>
        <taxon>Embryophyta</taxon>
        <taxon>Marchantiophyta</taxon>
        <taxon>Marchantiopsida</taxon>
        <taxon>Marchantiidae</taxon>
        <taxon>Marchantiales</taxon>
        <taxon>Ricciaceae</taxon>
        <taxon>Riccia</taxon>
    </lineage>
</organism>
<comment type="caution">
    <text evidence="3">The sequence shown here is derived from an EMBL/GenBank/DDBJ whole genome shotgun (WGS) entry which is preliminary data.</text>
</comment>
<feature type="domain" description="BTB" evidence="2">
    <location>
        <begin position="54"/>
        <end position="113"/>
    </location>
</feature>
<dbReference type="Pfam" id="PF00651">
    <property type="entry name" value="BTB"/>
    <property type="match status" value="1"/>
</dbReference>
<evidence type="ECO:0000313" key="4">
    <source>
        <dbReference type="Proteomes" id="UP001605036"/>
    </source>
</evidence>
<dbReference type="EMBL" id="JBHFFA010000006">
    <property type="protein sequence ID" value="KAL2621239.1"/>
    <property type="molecule type" value="Genomic_DNA"/>
</dbReference>
<sequence>MAFRIELDRRIAAYKEEALLLEVQSEELKSPVWYTTVHSLVRELREMVNDSECSDVTFLCEDGARVQASRMVLVARCPVLKSMLSNGMAESKQTEIALPEISSDAFVLVLKFLAMKAAKFLLLDQLETALIKRVWADLPRRISITDETLQKVTERLTTLCSVSPELHEGAIWKKVDILGLYLLMRWCTLGSTEETISENEETALWLLEPRKAMLLMNFTESKQISDELGTHMSELRERFAAKIDREKFGKLKGMINLGCIHPQLLVAIVEPLGILSAAEIGLVLREQLLKASRWRTQIQNHTCKWQAVDAEGITPAVLDFSLATGKLAIGNAAMWCYGMYEWNIMVIFELQRICPRQFHPTFTFEVGFVGLDIGERPENSAISKRRKGWALQISRDARIPRGNHVFIENGKSLNEGQPGPEPTTIPSNCLWGYTVTLKLDRLTKICSFGFGSDGEERQVLCKNLTNGFLYPAIYVSCSGYKCDTRIELNKGFELSEYLEFQTVKSTHDERKTSAAAVAD</sequence>
<evidence type="ECO:0000256" key="1">
    <source>
        <dbReference type="ARBA" id="ARBA00004906"/>
    </source>
</evidence>
<comment type="pathway">
    <text evidence="1">Protein modification; protein ubiquitination.</text>
</comment>
<protein>
    <recommendedName>
        <fullName evidence="2">BTB domain-containing protein</fullName>
    </recommendedName>
</protein>
<dbReference type="SUPFAM" id="SSF54695">
    <property type="entry name" value="POZ domain"/>
    <property type="match status" value="1"/>
</dbReference>
<gene>
    <name evidence="3" type="ORF">R1flu_001444</name>
</gene>
<keyword evidence="4" id="KW-1185">Reference proteome</keyword>
<evidence type="ECO:0000313" key="3">
    <source>
        <dbReference type="EMBL" id="KAL2621239.1"/>
    </source>
</evidence>
<accession>A0ABD1Y3A8</accession>
<dbReference type="InterPro" id="IPR011333">
    <property type="entry name" value="SKP1/BTB/POZ_sf"/>
</dbReference>
<dbReference type="Proteomes" id="UP001605036">
    <property type="component" value="Unassembled WGS sequence"/>
</dbReference>
<dbReference type="Gene3D" id="3.30.710.10">
    <property type="entry name" value="Potassium Channel Kv1.1, Chain A"/>
    <property type="match status" value="1"/>
</dbReference>
<dbReference type="PANTHER" id="PTHR24413">
    <property type="entry name" value="SPECKLE-TYPE POZ PROTEIN"/>
    <property type="match status" value="1"/>
</dbReference>
<dbReference type="CDD" id="cd18186">
    <property type="entry name" value="BTB_POZ_ZBTB_KLHL-like"/>
    <property type="match status" value="1"/>
</dbReference>
<evidence type="ECO:0000259" key="2">
    <source>
        <dbReference type="PROSITE" id="PS50097"/>
    </source>
</evidence>
<dbReference type="InterPro" id="IPR000210">
    <property type="entry name" value="BTB/POZ_dom"/>
</dbReference>
<dbReference type="PROSITE" id="PS50097">
    <property type="entry name" value="BTB"/>
    <property type="match status" value="1"/>
</dbReference>
<dbReference type="AlphaFoldDB" id="A0ABD1Y3A8"/>
<reference evidence="3 4" key="1">
    <citation type="submission" date="2024-09" db="EMBL/GenBank/DDBJ databases">
        <title>Chromosome-scale assembly of Riccia fluitans.</title>
        <authorList>
            <person name="Paukszto L."/>
            <person name="Sawicki J."/>
            <person name="Karawczyk K."/>
            <person name="Piernik-Szablinska J."/>
            <person name="Szczecinska M."/>
            <person name="Mazdziarz M."/>
        </authorList>
    </citation>
    <scope>NUCLEOTIDE SEQUENCE [LARGE SCALE GENOMIC DNA]</scope>
    <source>
        <strain evidence="3">Rf_01</strain>
        <tissue evidence="3">Aerial parts of the thallus</tissue>
    </source>
</reference>
<proteinExistence type="predicted"/>